<evidence type="ECO:0000313" key="2">
    <source>
        <dbReference type="EMBL" id="GJD52929.1"/>
    </source>
</evidence>
<reference evidence="2" key="2">
    <citation type="submission" date="2021-08" db="EMBL/GenBank/DDBJ databases">
        <authorList>
            <person name="Tani A."/>
            <person name="Ola A."/>
            <person name="Ogura Y."/>
            <person name="Katsura K."/>
            <person name="Hayashi T."/>
        </authorList>
    </citation>
    <scope>NUCLEOTIDE SEQUENCE</scope>
    <source>
        <strain evidence="2">KCTC 52305</strain>
    </source>
</reference>
<evidence type="ECO:0000256" key="1">
    <source>
        <dbReference type="SAM" id="MobiDB-lite"/>
    </source>
</evidence>
<gene>
    <name evidence="2" type="ORF">OPKNFCMD_5697</name>
</gene>
<reference evidence="2" key="1">
    <citation type="journal article" date="2021" name="Front. Microbiol.">
        <title>Comprehensive Comparative Genomics and Phenotyping of Methylobacterium Species.</title>
        <authorList>
            <person name="Alessa O."/>
            <person name="Ogura Y."/>
            <person name="Fujitani Y."/>
            <person name="Takami H."/>
            <person name="Hayashi T."/>
            <person name="Sahin N."/>
            <person name="Tani A."/>
        </authorList>
    </citation>
    <scope>NUCLEOTIDE SEQUENCE</scope>
    <source>
        <strain evidence="2">KCTC 52305</strain>
    </source>
</reference>
<protein>
    <submittedName>
        <fullName evidence="2">Uncharacterized protein</fullName>
    </submittedName>
</protein>
<accession>A0ABQ4R6Z0</accession>
<proteinExistence type="predicted"/>
<evidence type="ECO:0000313" key="3">
    <source>
        <dbReference type="Proteomes" id="UP001055167"/>
    </source>
</evidence>
<feature type="compositionally biased region" description="Basic residues" evidence="1">
    <location>
        <begin position="91"/>
        <end position="104"/>
    </location>
</feature>
<comment type="caution">
    <text evidence="2">The sequence shown here is derived from an EMBL/GenBank/DDBJ whole genome shotgun (WGS) entry which is preliminary data.</text>
</comment>
<feature type="compositionally biased region" description="Low complexity" evidence="1">
    <location>
        <begin position="47"/>
        <end position="76"/>
    </location>
</feature>
<dbReference type="Proteomes" id="UP001055167">
    <property type="component" value="Unassembled WGS sequence"/>
</dbReference>
<sequence length="130" mass="13467">MSLALRRAPPMRVAEFFAMVRARPDRARREFLDGEPPPGEPPPGTAPSPGRGARPPGGHPAAGRPAAGRPAAGRPGLRTRRSRARVAAGARARRGAGPRRSARARGHDGIPRPDLAGSAPVSSPYAGIPT</sequence>
<name>A0ABQ4R6Z0_9HYPH</name>
<feature type="compositionally biased region" description="Pro residues" evidence="1">
    <location>
        <begin position="35"/>
        <end position="46"/>
    </location>
</feature>
<dbReference type="EMBL" id="BPQH01000023">
    <property type="protein sequence ID" value="GJD52929.1"/>
    <property type="molecule type" value="Genomic_DNA"/>
</dbReference>
<feature type="region of interest" description="Disordered" evidence="1">
    <location>
        <begin position="27"/>
        <end position="130"/>
    </location>
</feature>
<keyword evidence="3" id="KW-1185">Reference proteome</keyword>
<organism evidence="2 3">
    <name type="scientific">Methylobacterium crusticola</name>
    <dbReference type="NCBI Taxonomy" id="1697972"/>
    <lineage>
        <taxon>Bacteria</taxon>
        <taxon>Pseudomonadati</taxon>
        <taxon>Pseudomonadota</taxon>
        <taxon>Alphaproteobacteria</taxon>
        <taxon>Hyphomicrobiales</taxon>
        <taxon>Methylobacteriaceae</taxon>
        <taxon>Methylobacterium</taxon>
    </lineage>
</organism>